<dbReference type="AlphaFoldDB" id="A0A329MMS4"/>
<reference evidence="6 7" key="1">
    <citation type="journal article" date="2009" name="Int. J. Syst. Evol. Microbiol.">
        <title>Paenibacillus contaminans sp. nov., isolated from a contaminated laboratory plate.</title>
        <authorList>
            <person name="Chou J.H."/>
            <person name="Lee J.H."/>
            <person name="Lin M.C."/>
            <person name="Chang P.S."/>
            <person name="Arun A.B."/>
            <person name="Young C.C."/>
            <person name="Chen W.M."/>
        </authorList>
    </citation>
    <scope>NUCLEOTIDE SEQUENCE [LARGE SCALE GENOMIC DNA]</scope>
    <source>
        <strain evidence="6 7">CKOBP-6</strain>
    </source>
</reference>
<keyword evidence="4 5" id="KW-0472">Membrane</keyword>
<dbReference type="Pfam" id="PF07457">
    <property type="entry name" value="DUF1516"/>
    <property type="match status" value="1"/>
</dbReference>
<evidence type="ECO:0000256" key="3">
    <source>
        <dbReference type="ARBA" id="ARBA00022989"/>
    </source>
</evidence>
<dbReference type="EMBL" id="QMFB01000006">
    <property type="protein sequence ID" value="RAV20910.1"/>
    <property type="molecule type" value="Genomic_DNA"/>
</dbReference>
<organism evidence="6 7">
    <name type="scientific">Paenibacillus contaminans</name>
    <dbReference type="NCBI Taxonomy" id="450362"/>
    <lineage>
        <taxon>Bacteria</taxon>
        <taxon>Bacillati</taxon>
        <taxon>Bacillota</taxon>
        <taxon>Bacilli</taxon>
        <taxon>Bacillales</taxon>
        <taxon>Paenibacillaceae</taxon>
        <taxon>Paenibacillus</taxon>
    </lineage>
</organism>
<feature type="transmembrane region" description="Helical" evidence="5">
    <location>
        <begin position="90"/>
        <end position="109"/>
    </location>
</feature>
<keyword evidence="2 5" id="KW-0812">Transmembrane</keyword>
<comment type="caution">
    <text evidence="6">The sequence shown here is derived from an EMBL/GenBank/DDBJ whole genome shotgun (WGS) entry which is preliminary data.</text>
</comment>
<gene>
    <name evidence="6" type="ORF">DQG23_12525</name>
</gene>
<evidence type="ECO:0000256" key="5">
    <source>
        <dbReference type="SAM" id="Phobius"/>
    </source>
</evidence>
<evidence type="ECO:0000313" key="7">
    <source>
        <dbReference type="Proteomes" id="UP000250369"/>
    </source>
</evidence>
<feature type="transmembrane region" description="Helical" evidence="5">
    <location>
        <begin position="6"/>
        <end position="26"/>
    </location>
</feature>
<evidence type="ECO:0008006" key="8">
    <source>
        <dbReference type="Google" id="ProtNLM"/>
    </source>
</evidence>
<protein>
    <recommendedName>
        <fullName evidence="8">DUF1516 domain-containing protein</fullName>
    </recommendedName>
</protein>
<dbReference type="InterPro" id="IPR010899">
    <property type="entry name" value="UPF0344"/>
</dbReference>
<accession>A0A329MMS4</accession>
<dbReference type="Proteomes" id="UP000250369">
    <property type="component" value="Unassembled WGS sequence"/>
</dbReference>
<name>A0A329MMS4_9BACL</name>
<evidence type="ECO:0000313" key="6">
    <source>
        <dbReference type="EMBL" id="RAV20910.1"/>
    </source>
</evidence>
<evidence type="ECO:0000256" key="1">
    <source>
        <dbReference type="ARBA" id="ARBA00022475"/>
    </source>
</evidence>
<dbReference type="RefSeq" id="WP_113031190.1">
    <property type="nucleotide sequence ID" value="NZ_QMFB01000006.1"/>
</dbReference>
<feature type="transmembrane region" description="Helical" evidence="5">
    <location>
        <begin position="38"/>
        <end position="54"/>
    </location>
</feature>
<evidence type="ECO:0000256" key="4">
    <source>
        <dbReference type="ARBA" id="ARBA00023136"/>
    </source>
</evidence>
<dbReference type="OrthoDB" id="2365314at2"/>
<keyword evidence="1" id="KW-1003">Cell membrane</keyword>
<evidence type="ECO:0000256" key="2">
    <source>
        <dbReference type="ARBA" id="ARBA00022692"/>
    </source>
</evidence>
<keyword evidence="3 5" id="KW-1133">Transmembrane helix</keyword>
<keyword evidence="7" id="KW-1185">Reference proteome</keyword>
<proteinExistence type="predicted"/>
<sequence length="111" mass="12814">MFNMFYQMHTGSWLITIILFILSFLFQGQKVTPMLLRLFYLIMLVSGISMLFILEFPLAFIIKGLLAVVMIGSMEMILGRKRRGEKTMPLWLVFVVLLAIVVLMGFNVISF</sequence>